<reference evidence="6 7" key="1">
    <citation type="submission" date="2019-06" db="EMBL/GenBank/DDBJ databases">
        <title>A chromosomal-level reference genome of Carpinus fangiana (Coryloideae, Betulaceae).</title>
        <authorList>
            <person name="Yang X."/>
            <person name="Wang Z."/>
            <person name="Zhang L."/>
            <person name="Hao G."/>
            <person name="Liu J."/>
            <person name="Yang Y."/>
        </authorList>
    </citation>
    <scope>NUCLEOTIDE SEQUENCE [LARGE SCALE GENOMIC DNA]</scope>
    <source>
        <strain evidence="6">Cfa_2016G</strain>
        <tissue evidence="6">Leaf</tissue>
    </source>
</reference>
<evidence type="ECO:0000259" key="4">
    <source>
        <dbReference type="Pfam" id="PF00891"/>
    </source>
</evidence>
<dbReference type="EMBL" id="VIBQ01000013">
    <property type="protein sequence ID" value="KAB8345959.1"/>
    <property type="molecule type" value="Genomic_DNA"/>
</dbReference>
<name>A0A5N6KTY3_9ROSI</name>
<dbReference type="AlphaFoldDB" id="A0A5N6KTY3"/>
<dbReference type="PANTHER" id="PTHR43712:SF1">
    <property type="entry name" value="HYPOTHETICAL O-METHYLTRANSFERASE (EUROFUNG)-RELATED"/>
    <property type="match status" value="1"/>
</dbReference>
<keyword evidence="7" id="KW-1185">Reference proteome</keyword>
<dbReference type="OrthoDB" id="1606438at2759"/>
<dbReference type="InterPro" id="IPR001077">
    <property type="entry name" value="COMT_C"/>
</dbReference>
<dbReference type="InterPro" id="IPR016461">
    <property type="entry name" value="COMT-like"/>
</dbReference>
<keyword evidence="2" id="KW-0808">Transferase</keyword>
<dbReference type="Pfam" id="PF00891">
    <property type="entry name" value="Methyltransf_2"/>
    <property type="match status" value="1"/>
</dbReference>
<feature type="domain" description="O-methyltransferase C-terminal" evidence="4">
    <location>
        <begin position="171"/>
        <end position="378"/>
    </location>
</feature>
<dbReference type="InterPro" id="IPR036390">
    <property type="entry name" value="WH_DNA-bd_sf"/>
</dbReference>
<evidence type="ECO:0000256" key="3">
    <source>
        <dbReference type="ARBA" id="ARBA00022691"/>
    </source>
</evidence>
<comment type="caution">
    <text evidence="6">The sequence shown here is derived from an EMBL/GenBank/DDBJ whole genome shotgun (WGS) entry which is preliminary data.</text>
</comment>
<dbReference type="InterPro" id="IPR029063">
    <property type="entry name" value="SAM-dependent_MTases_sf"/>
</dbReference>
<dbReference type="SUPFAM" id="SSF53335">
    <property type="entry name" value="S-adenosyl-L-methionine-dependent methyltransferases"/>
    <property type="match status" value="1"/>
</dbReference>
<dbReference type="PROSITE" id="PS51683">
    <property type="entry name" value="SAM_OMT_II"/>
    <property type="match status" value="1"/>
</dbReference>
<dbReference type="InterPro" id="IPR036388">
    <property type="entry name" value="WH-like_DNA-bd_sf"/>
</dbReference>
<accession>A0A5N6KTY3</accession>
<evidence type="ECO:0000256" key="2">
    <source>
        <dbReference type="ARBA" id="ARBA00022679"/>
    </source>
</evidence>
<dbReference type="Pfam" id="PF08100">
    <property type="entry name" value="Dimerisation"/>
    <property type="match status" value="1"/>
</dbReference>
<dbReference type="PANTHER" id="PTHR43712">
    <property type="entry name" value="PUTATIVE (AFU_ORTHOLOGUE AFUA_4G14580)-RELATED"/>
    <property type="match status" value="1"/>
</dbReference>
<dbReference type="GO" id="GO:0008171">
    <property type="term" value="F:O-methyltransferase activity"/>
    <property type="evidence" value="ECO:0007669"/>
    <property type="project" value="InterPro"/>
</dbReference>
<evidence type="ECO:0000259" key="5">
    <source>
        <dbReference type="Pfam" id="PF08100"/>
    </source>
</evidence>
<protein>
    <submittedName>
        <fullName evidence="6">Uncharacterized protein</fullName>
    </submittedName>
</protein>
<keyword evidence="1" id="KW-0489">Methyltransferase</keyword>
<dbReference type="Gene3D" id="3.40.50.150">
    <property type="entry name" value="Vaccinia Virus protein VP39"/>
    <property type="match status" value="1"/>
</dbReference>
<evidence type="ECO:0000313" key="6">
    <source>
        <dbReference type="EMBL" id="KAB8345959.1"/>
    </source>
</evidence>
<evidence type="ECO:0000256" key="1">
    <source>
        <dbReference type="ARBA" id="ARBA00022603"/>
    </source>
</evidence>
<keyword evidence="3" id="KW-0949">S-adenosyl-L-methionine</keyword>
<evidence type="ECO:0000313" key="7">
    <source>
        <dbReference type="Proteomes" id="UP000327013"/>
    </source>
</evidence>
<feature type="domain" description="O-methyltransferase dimerisation" evidence="5">
    <location>
        <begin position="63"/>
        <end position="131"/>
    </location>
</feature>
<dbReference type="GO" id="GO:0032259">
    <property type="term" value="P:methylation"/>
    <property type="evidence" value="ECO:0007669"/>
    <property type="project" value="UniProtKB-KW"/>
</dbReference>
<organism evidence="6 7">
    <name type="scientific">Carpinus fangiana</name>
    <dbReference type="NCBI Taxonomy" id="176857"/>
    <lineage>
        <taxon>Eukaryota</taxon>
        <taxon>Viridiplantae</taxon>
        <taxon>Streptophyta</taxon>
        <taxon>Embryophyta</taxon>
        <taxon>Tracheophyta</taxon>
        <taxon>Spermatophyta</taxon>
        <taxon>Magnoliopsida</taxon>
        <taxon>eudicotyledons</taxon>
        <taxon>Gunneridae</taxon>
        <taxon>Pentapetalae</taxon>
        <taxon>rosids</taxon>
        <taxon>fabids</taxon>
        <taxon>Fagales</taxon>
        <taxon>Betulaceae</taxon>
        <taxon>Carpinus</taxon>
    </lineage>
</organism>
<dbReference type="Proteomes" id="UP000327013">
    <property type="component" value="Unassembled WGS sequence"/>
</dbReference>
<dbReference type="GO" id="GO:0046983">
    <property type="term" value="F:protein dimerization activity"/>
    <property type="evidence" value="ECO:0007669"/>
    <property type="project" value="InterPro"/>
</dbReference>
<sequence length="399" mass="43859">MAALSDPKQLAGQLSAINPDSFGDDESARLALLAEAQKLVRRLEDPFEAIMRMTYGEPTLICALLIADRMRLFSLLGPESSPPQNAASLAAKIGAEHDLVTRVLRHLAAGGVVAELPGQNYKTTRLSAMLADSDNCVGFREVANRYMPIFAAAPAWLEEHNYQCPRDAANAVFQKALGTPGQTFWDWLQMPEHRHASDEFGRLMRLGLQESKTWLDVRDLTSLVQGWDGQSPLLVDVGGSTGKDALDFKTRFSDNNATIVVQDLPPTIELAKSRTNVPNGIDFQPHDFFKAQPVKASRIYFMGSILHDWPDADARKILANVAAAMKKDYSILLLSENVLPEYQCSLRMSAIDICMLTELGAAERTDVQWTELLAEAGLKVTTIDSTPGFGRSLIQAELS</sequence>
<dbReference type="InterPro" id="IPR012967">
    <property type="entry name" value="COMT_dimerisation"/>
</dbReference>
<dbReference type="Gene3D" id="1.10.10.10">
    <property type="entry name" value="Winged helix-like DNA-binding domain superfamily/Winged helix DNA-binding domain"/>
    <property type="match status" value="1"/>
</dbReference>
<dbReference type="SUPFAM" id="SSF46785">
    <property type="entry name" value="Winged helix' DNA-binding domain"/>
    <property type="match status" value="1"/>
</dbReference>
<proteinExistence type="predicted"/>
<gene>
    <name evidence="6" type="ORF">FH972_023011</name>
</gene>